<dbReference type="Proteomes" id="UP000577707">
    <property type="component" value="Unassembled WGS sequence"/>
</dbReference>
<protein>
    <recommendedName>
        <fullName evidence="4">Conjugal transfer protein TrbC</fullName>
    </recommendedName>
</protein>
<keyword evidence="3" id="KW-1185">Reference proteome</keyword>
<dbReference type="Pfam" id="PF04956">
    <property type="entry name" value="TrbC"/>
    <property type="match status" value="1"/>
</dbReference>
<dbReference type="EMBL" id="JACHXG010000017">
    <property type="protein sequence ID" value="MBB3092163.1"/>
    <property type="molecule type" value="Genomic_DNA"/>
</dbReference>
<name>A0A7W5A9M3_9ACTN</name>
<gene>
    <name evidence="2" type="ORF">FHS12_005140</name>
</gene>
<dbReference type="RefSeq" id="WP_183551725.1">
    <property type="nucleotide sequence ID" value="NZ_BMQT01000017.1"/>
</dbReference>
<evidence type="ECO:0008006" key="4">
    <source>
        <dbReference type="Google" id="ProtNLM"/>
    </source>
</evidence>
<reference evidence="2 3" key="1">
    <citation type="submission" date="2020-08" db="EMBL/GenBank/DDBJ databases">
        <title>Genomic Encyclopedia of Type Strains, Phase III (KMG-III): the genomes of soil and plant-associated and newly described type strains.</title>
        <authorList>
            <person name="Whitman W."/>
        </authorList>
    </citation>
    <scope>NUCLEOTIDE SEQUENCE [LARGE SCALE GENOMIC DNA]</scope>
    <source>
        <strain evidence="2 3">CECT 3302</strain>
    </source>
</reference>
<evidence type="ECO:0000256" key="1">
    <source>
        <dbReference type="SAM" id="Phobius"/>
    </source>
</evidence>
<keyword evidence="1" id="KW-0812">Transmembrane</keyword>
<organism evidence="2 3">
    <name type="scientific">Nocardioides albus</name>
    <dbReference type="NCBI Taxonomy" id="1841"/>
    <lineage>
        <taxon>Bacteria</taxon>
        <taxon>Bacillati</taxon>
        <taxon>Actinomycetota</taxon>
        <taxon>Actinomycetes</taxon>
        <taxon>Propionibacteriales</taxon>
        <taxon>Nocardioidaceae</taxon>
        <taxon>Nocardioides</taxon>
    </lineage>
</organism>
<keyword evidence="1" id="KW-1133">Transmembrane helix</keyword>
<dbReference type="AlphaFoldDB" id="A0A7W5A9M3"/>
<dbReference type="InterPro" id="IPR007039">
    <property type="entry name" value="TrbC/VirB2"/>
</dbReference>
<feature type="transmembrane region" description="Helical" evidence="1">
    <location>
        <begin position="35"/>
        <end position="62"/>
    </location>
</feature>
<proteinExistence type="predicted"/>
<accession>A0A7W5A9M3</accession>
<sequence length="95" mass="9861">MSTILNVAAATQIPTSITAQPKPLPTEVQQGLDTIQAWIQGIGGSVAVIGLMILFIGLFFANRHGQGQDFMAKAGWWLAGAIGLGTAAVIAPVFL</sequence>
<keyword evidence="1" id="KW-0472">Membrane</keyword>
<comment type="caution">
    <text evidence="2">The sequence shown here is derived from an EMBL/GenBank/DDBJ whole genome shotgun (WGS) entry which is preliminary data.</text>
</comment>
<feature type="transmembrane region" description="Helical" evidence="1">
    <location>
        <begin position="74"/>
        <end position="94"/>
    </location>
</feature>
<evidence type="ECO:0000313" key="3">
    <source>
        <dbReference type="Proteomes" id="UP000577707"/>
    </source>
</evidence>
<evidence type="ECO:0000313" key="2">
    <source>
        <dbReference type="EMBL" id="MBB3092163.1"/>
    </source>
</evidence>